<dbReference type="EMBL" id="LLZS01000007">
    <property type="protein sequence ID" value="KUR71156.1"/>
    <property type="molecule type" value="Genomic_DNA"/>
</dbReference>
<dbReference type="AlphaFoldDB" id="A0A117UUL1"/>
<comment type="caution">
    <text evidence="1">The sequence shown here is derived from an EMBL/GenBank/DDBJ whole genome shotgun (WGS) entry which is preliminary data.</text>
</comment>
<reference evidence="1 2" key="1">
    <citation type="submission" date="2015-10" db="EMBL/GenBank/DDBJ databases">
        <title>Draft genome sequence of Novosphingobium fuchskuhlense DSM 25065 isolated from a surface water sample of the southwest basin of Lake Grosse Fuchskuhle.</title>
        <authorList>
            <person name="Ruckert C."/>
            <person name="Winkler A."/>
            <person name="Glaeser J."/>
            <person name="Grossart H.-P."/>
            <person name="Kalinowski J."/>
            <person name="Glaeser S."/>
        </authorList>
    </citation>
    <scope>NUCLEOTIDE SEQUENCE [LARGE SCALE GENOMIC DNA]</scope>
    <source>
        <strain evidence="1 2">FNE08-7</strain>
    </source>
</reference>
<dbReference type="RefSeq" id="WP_156424903.1">
    <property type="nucleotide sequence ID" value="NZ_KQ954245.1"/>
</dbReference>
<organism evidence="1 2">
    <name type="scientific">Novosphingobium fuchskuhlense</name>
    <dbReference type="NCBI Taxonomy" id="1117702"/>
    <lineage>
        <taxon>Bacteria</taxon>
        <taxon>Pseudomonadati</taxon>
        <taxon>Pseudomonadota</taxon>
        <taxon>Alphaproteobacteria</taxon>
        <taxon>Sphingomonadales</taxon>
        <taxon>Sphingomonadaceae</taxon>
        <taxon>Novosphingobium</taxon>
    </lineage>
</organism>
<dbReference type="STRING" id="1117702.AQZ52_10820"/>
<gene>
    <name evidence="1" type="ORF">AQZ52_10820</name>
</gene>
<evidence type="ECO:0000313" key="1">
    <source>
        <dbReference type="EMBL" id="KUR71156.1"/>
    </source>
</evidence>
<proteinExistence type="predicted"/>
<protein>
    <submittedName>
        <fullName evidence="1">Uncharacterized protein</fullName>
    </submittedName>
</protein>
<accession>A0A117UUL1</accession>
<dbReference type="Proteomes" id="UP000058012">
    <property type="component" value="Unassembled WGS sequence"/>
</dbReference>
<keyword evidence="2" id="KW-1185">Reference proteome</keyword>
<name>A0A117UUL1_9SPHN</name>
<evidence type="ECO:0000313" key="2">
    <source>
        <dbReference type="Proteomes" id="UP000058012"/>
    </source>
</evidence>
<sequence length="81" mass="8868">MTPMTDDLDKLARGLTAAQRKALLSAWATALGFLPSVEGECRLSTLKGLERRRLVSQTSFCLTPLGQRLKAHIERTGDGIQ</sequence>